<dbReference type="RefSeq" id="WP_065788704.1">
    <property type="nucleotide sequence ID" value="NZ_MAUJ01000001.1"/>
</dbReference>
<protein>
    <submittedName>
        <fullName evidence="3">Amino acid dehydrogenase</fullName>
    </submittedName>
</protein>
<dbReference type="EMBL" id="MAUJ01000001">
    <property type="protein sequence ID" value="OCQ22694.1"/>
    <property type="molecule type" value="Genomic_DNA"/>
</dbReference>
<gene>
    <name evidence="3" type="ORF">A7985_01670</name>
</gene>
<evidence type="ECO:0000313" key="3">
    <source>
        <dbReference type="EMBL" id="OCQ22694.1"/>
    </source>
</evidence>
<evidence type="ECO:0000259" key="2">
    <source>
        <dbReference type="Pfam" id="PF01266"/>
    </source>
</evidence>
<dbReference type="Proteomes" id="UP000093366">
    <property type="component" value="Unassembled WGS sequence"/>
</dbReference>
<dbReference type="OrthoDB" id="9805337at2"/>
<dbReference type="PANTHER" id="PTHR13847:SF289">
    <property type="entry name" value="GLYCINE OXIDASE"/>
    <property type="match status" value="1"/>
</dbReference>
<dbReference type="InterPro" id="IPR036188">
    <property type="entry name" value="FAD/NAD-bd_sf"/>
</dbReference>
<keyword evidence="1" id="KW-0560">Oxidoreductase</keyword>
<sequence length="412" mass="45919">MEKNNKIAVIGAGIVGLCNALQLQQQGYQVTLFDKHGIGEQCSKGNAGHFATEQIFPLADSALLPKLPKMLLDSLSPLRIDWRYFAKAMPWFIKFCYNMLGSKYEQHTEALKVLNKDAINAYARLLGDSFEEHVTLRGSLLTFEHGNLDEIRALQNKFVKEGIKVDLLNQEEVQALEPQLSVRIKYALLFTEVGHTADPYQLSLCVYNKFVSLGGLFVQQQVTGIYQAGSAWKITTHQTEHGQFEKIIVSTGAWSKRLCKHLGYQLPIEAERGYHNMLSTHALSRPVASADRQFIMTPMNTGLRLAGTVEFAGLDAPPMYERAACLLAHAKNMLKDFDDVQQGEHWMGPRPSLPDSLPVICEAPNHPNIIFSLGHQHLGLTQAAISSELVANLVAKQPSAFDISPYSITRFQ</sequence>
<proteinExistence type="predicted"/>
<name>A0A1C0TTX9_9GAMM</name>
<reference evidence="4" key="1">
    <citation type="submission" date="2016-07" db="EMBL/GenBank/DDBJ databases">
        <authorList>
            <person name="Florea S."/>
            <person name="Webb J.S."/>
            <person name="Jaromczyk J."/>
            <person name="Schardl C.L."/>
        </authorList>
    </citation>
    <scope>NUCLEOTIDE SEQUENCE [LARGE SCALE GENOMIC DNA]</scope>
    <source>
        <strain evidence="4">IPB1</strain>
    </source>
</reference>
<dbReference type="GO" id="GO:0016491">
    <property type="term" value="F:oxidoreductase activity"/>
    <property type="evidence" value="ECO:0007669"/>
    <property type="project" value="UniProtKB-KW"/>
</dbReference>
<dbReference type="GO" id="GO:0005737">
    <property type="term" value="C:cytoplasm"/>
    <property type="evidence" value="ECO:0007669"/>
    <property type="project" value="TreeGrafter"/>
</dbReference>
<dbReference type="Pfam" id="PF01266">
    <property type="entry name" value="DAO"/>
    <property type="match status" value="1"/>
</dbReference>
<evidence type="ECO:0000313" key="4">
    <source>
        <dbReference type="Proteomes" id="UP000093366"/>
    </source>
</evidence>
<dbReference type="SUPFAM" id="SSF54373">
    <property type="entry name" value="FAD-linked reductases, C-terminal domain"/>
    <property type="match status" value="1"/>
</dbReference>
<evidence type="ECO:0000256" key="1">
    <source>
        <dbReference type="ARBA" id="ARBA00023002"/>
    </source>
</evidence>
<dbReference type="Gene3D" id="3.50.50.60">
    <property type="entry name" value="FAD/NAD(P)-binding domain"/>
    <property type="match status" value="2"/>
</dbReference>
<comment type="caution">
    <text evidence="3">The sequence shown here is derived from an EMBL/GenBank/DDBJ whole genome shotgun (WGS) entry which is preliminary data.</text>
</comment>
<dbReference type="SUPFAM" id="SSF51905">
    <property type="entry name" value="FAD/NAD(P)-binding domain"/>
    <property type="match status" value="1"/>
</dbReference>
<feature type="domain" description="FAD dependent oxidoreductase" evidence="2">
    <location>
        <begin position="6"/>
        <end position="393"/>
    </location>
</feature>
<organism evidence="3 4">
    <name type="scientific">Pseudoalteromonas luteoviolacea</name>
    <dbReference type="NCBI Taxonomy" id="43657"/>
    <lineage>
        <taxon>Bacteria</taxon>
        <taxon>Pseudomonadati</taxon>
        <taxon>Pseudomonadota</taxon>
        <taxon>Gammaproteobacteria</taxon>
        <taxon>Alteromonadales</taxon>
        <taxon>Pseudoalteromonadaceae</taxon>
        <taxon>Pseudoalteromonas</taxon>
    </lineage>
</organism>
<dbReference type="Gene3D" id="3.30.9.10">
    <property type="entry name" value="D-Amino Acid Oxidase, subunit A, domain 2"/>
    <property type="match status" value="1"/>
</dbReference>
<dbReference type="InterPro" id="IPR006076">
    <property type="entry name" value="FAD-dep_OxRdtase"/>
</dbReference>
<accession>A0A1C0TTX9</accession>
<dbReference type="PANTHER" id="PTHR13847">
    <property type="entry name" value="SARCOSINE DEHYDROGENASE-RELATED"/>
    <property type="match status" value="1"/>
</dbReference>
<dbReference type="AlphaFoldDB" id="A0A1C0TTX9"/>